<proteinExistence type="predicted"/>
<dbReference type="PROSITE" id="PS50280">
    <property type="entry name" value="SET"/>
    <property type="match status" value="1"/>
</dbReference>
<dbReference type="EMBL" id="KZ857421">
    <property type="protein sequence ID" value="RDX47169.1"/>
    <property type="molecule type" value="Genomic_DNA"/>
</dbReference>
<name>A0A371D3U3_9APHY</name>
<dbReference type="SUPFAM" id="SSF82199">
    <property type="entry name" value="SET domain"/>
    <property type="match status" value="1"/>
</dbReference>
<keyword evidence="3" id="KW-1185">Reference proteome</keyword>
<dbReference type="AlphaFoldDB" id="A0A371D3U3"/>
<dbReference type="InterPro" id="IPR046341">
    <property type="entry name" value="SET_dom_sf"/>
</dbReference>
<evidence type="ECO:0000313" key="2">
    <source>
        <dbReference type="EMBL" id="RDX47169.1"/>
    </source>
</evidence>
<dbReference type="OrthoDB" id="5945798at2759"/>
<dbReference type="Pfam" id="PF00856">
    <property type="entry name" value="SET"/>
    <property type="match status" value="1"/>
</dbReference>
<dbReference type="Gene3D" id="2.170.270.10">
    <property type="entry name" value="SET domain"/>
    <property type="match status" value="1"/>
</dbReference>
<dbReference type="InterPro" id="IPR053185">
    <property type="entry name" value="SET_domain_protein"/>
</dbReference>
<dbReference type="PANTHER" id="PTHR47332:SF4">
    <property type="entry name" value="SET DOMAIN-CONTAINING PROTEIN 5"/>
    <property type="match status" value="1"/>
</dbReference>
<dbReference type="STRING" id="139420.A0A371D3U3"/>
<sequence>MVAIADIAAGSTIVRERPFFVMPRTISANSEEEHLRIMNGLVDFLHPDNKRAFFALRNSKGHTTSSQVKGIMDTNAFIAGPFPTFPAKYAGVARDISRVNHSCNPNAMHSFETATLTHVLRAVHAIRAGEEVTVSYLNDQLGMHDARQEELCRRYLFKCKCKSCRLTGLARTVSDVARMAINESAHPVCIMKDEAAFRVWLANGAVLGPSARDANGEHPLVAAEATWSAMEQEGCYEVMLWESVLLRLVRGYAALENEQAVRHYATKAAALRMAETGEDGGWLAVAENPRKTEAWAGRGEKRKV</sequence>
<feature type="domain" description="SET" evidence="1">
    <location>
        <begin position="1"/>
        <end position="137"/>
    </location>
</feature>
<evidence type="ECO:0000259" key="1">
    <source>
        <dbReference type="PROSITE" id="PS50280"/>
    </source>
</evidence>
<dbReference type="PANTHER" id="PTHR47332">
    <property type="entry name" value="SET DOMAIN-CONTAINING PROTEIN 5"/>
    <property type="match status" value="1"/>
</dbReference>
<dbReference type="CDD" id="cd20071">
    <property type="entry name" value="SET_SMYD"/>
    <property type="match status" value="1"/>
</dbReference>
<protein>
    <submittedName>
        <fullName evidence="2">SET domain-containing protein</fullName>
    </submittedName>
</protein>
<dbReference type="InterPro" id="IPR001214">
    <property type="entry name" value="SET_dom"/>
</dbReference>
<dbReference type="Proteomes" id="UP000256964">
    <property type="component" value="Unassembled WGS sequence"/>
</dbReference>
<reference evidence="2 3" key="1">
    <citation type="journal article" date="2018" name="Biotechnol. Biofuels">
        <title>Integrative visual omics of the white-rot fungus Polyporus brumalis exposes the biotechnological potential of its oxidative enzymes for delignifying raw plant biomass.</title>
        <authorList>
            <person name="Miyauchi S."/>
            <person name="Rancon A."/>
            <person name="Drula E."/>
            <person name="Hage H."/>
            <person name="Chaduli D."/>
            <person name="Favel A."/>
            <person name="Grisel S."/>
            <person name="Henrissat B."/>
            <person name="Herpoel-Gimbert I."/>
            <person name="Ruiz-Duenas F.J."/>
            <person name="Chevret D."/>
            <person name="Hainaut M."/>
            <person name="Lin J."/>
            <person name="Wang M."/>
            <person name="Pangilinan J."/>
            <person name="Lipzen A."/>
            <person name="Lesage-Meessen L."/>
            <person name="Navarro D."/>
            <person name="Riley R."/>
            <person name="Grigoriev I.V."/>
            <person name="Zhou S."/>
            <person name="Raouche S."/>
            <person name="Rosso M.N."/>
        </authorList>
    </citation>
    <scope>NUCLEOTIDE SEQUENCE [LARGE SCALE GENOMIC DNA]</scope>
    <source>
        <strain evidence="2 3">BRFM 1820</strain>
    </source>
</reference>
<organism evidence="2 3">
    <name type="scientific">Lentinus brumalis</name>
    <dbReference type="NCBI Taxonomy" id="2498619"/>
    <lineage>
        <taxon>Eukaryota</taxon>
        <taxon>Fungi</taxon>
        <taxon>Dikarya</taxon>
        <taxon>Basidiomycota</taxon>
        <taxon>Agaricomycotina</taxon>
        <taxon>Agaricomycetes</taxon>
        <taxon>Polyporales</taxon>
        <taxon>Polyporaceae</taxon>
        <taxon>Lentinus</taxon>
    </lineage>
</organism>
<gene>
    <name evidence="2" type="ORF">OH76DRAFT_1484997</name>
</gene>
<accession>A0A371D3U3</accession>
<evidence type="ECO:0000313" key="3">
    <source>
        <dbReference type="Proteomes" id="UP000256964"/>
    </source>
</evidence>